<reference evidence="2 5" key="2">
    <citation type="submission" date="2020-08" db="EMBL/GenBank/DDBJ databases">
        <title>Sequencing the genomes of 1000 actinobacteria strains.</title>
        <authorList>
            <person name="Klenk H.-P."/>
        </authorList>
    </citation>
    <scope>NUCLEOTIDE SEQUENCE [LARGE SCALE GENOMIC DNA]</scope>
    <source>
        <strain evidence="2 5">DSM 22242</strain>
    </source>
</reference>
<dbReference type="Gene3D" id="1.10.1760.20">
    <property type="match status" value="1"/>
</dbReference>
<feature type="transmembrane region" description="Helical" evidence="1">
    <location>
        <begin position="123"/>
        <end position="142"/>
    </location>
</feature>
<evidence type="ECO:0000313" key="5">
    <source>
        <dbReference type="Proteomes" id="UP000530850"/>
    </source>
</evidence>
<dbReference type="GeneID" id="93357402"/>
<keyword evidence="1" id="KW-1133">Transmembrane helix</keyword>
<reference evidence="3 4" key="1">
    <citation type="submission" date="2019-04" db="EMBL/GenBank/DDBJ databases">
        <title>Microbes associate with the intestines of laboratory mice.</title>
        <authorList>
            <person name="Navarre W."/>
            <person name="Wong E."/>
            <person name="Huang K.C."/>
            <person name="Tropini C."/>
            <person name="Ng K."/>
            <person name="Yu B."/>
        </authorList>
    </citation>
    <scope>NUCLEOTIDE SEQUENCE [LARGE SCALE GENOMIC DNA]</scope>
    <source>
        <strain evidence="3 4">NM48_B13</strain>
    </source>
</reference>
<feature type="transmembrane region" description="Helical" evidence="1">
    <location>
        <begin position="61"/>
        <end position="81"/>
    </location>
</feature>
<comment type="caution">
    <text evidence="2">The sequence shown here is derived from an EMBL/GenBank/DDBJ whole genome shotgun (WGS) entry which is preliminary data.</text>
</comment>
<organism evidence="2 5">
    <name type="scientific">Parvibacter caecicola</name>
    <dbReference type="NCBI Taxonomy" id="747645"/>
    <lineage>
        <taxon>Bacteria</taxon>
        <taxon>Bacillati</taxon>
        <taxon>Actinomycetota</taxon>
        <taxon>Coriobacteriia</taxon>
        <taxon>Coriobacteriales</taxon>
        <taxon>Coriobacteriaceae</taxon>
        <taxon>Parvibacter</taxon>
    </lineage>
</organism>
<feature type="transmembrane region" description="Helical" evidence="1">
    <location>
        <begin position="207"/>
        <end position="224"/>
    </location>
</feature>
<evidence type="ECO:0000256" key="1">
    <source>
        <dbReference type="SAM" id="Phobius"/>
    </source>
</evidence>
<gene>
    <name evidence="3" type="ORF">E5982_07880</name>
    <name evidence="2" type="ORF">FHR31_001676</name>
</gene>
<evidence type="ECO:0000313" key="3">
    <source>
        <dbReference type="EMBL" id="TJW09982.1"/>
    </source>
</evidence>
<evidence type="ECO:0000313" key="4">
    <source>
        <dbReference type="Proteomes" id="UP000309454"/>
    </source>
</evidence>
<dbReference type="OrthoDB" id="5198189at2"/>
<evidence type="ECO:0000313" key="2">
    <source>
        <dbReference type="EMBL" id="MBB3171850.1"/>
    </source>
</evidence>
<dbReference type="GO" id="GO:0016020">
    <property type="term" value="C:membrane"/>
    <property type="evidence" value="ECO:0007669"/>
    <property type="project" value="InterPro"/>
</dbReference>
<feature type="transmembrane region" description="Helical" evidence="1">
    <location>
        <begin position="7"/>
        <end position="26"/>
    </location>
</feature>
<feature type="transmembrane region" description="Helical" evidence="1">
    <location>
        <begin position="154"/>
        <end position="174"/>
    </location>
</feature>
<feature type="transmembrane region" description="Helical" evidence="1">
    <location>
        <begin position="87"/>
        <end position="111"/>
    </location>
</feature>
<keyword evidence="4" id="KW-1185">Reference proteome</keyword>
<name>A0A3N0A8J7_9ACTN</name>
<sequence>MAHHLPVAAWGISLLGAALSVVAGALMGGRAYVATSVLVIAFAMLPFFASFERQRPQARQLAVLAVLCALGVAARALFIWVPHFKPMAAIIIIAAVAFGRTSGFLVGALTVAASNLIFGQGPWTPWQMLAFGLCGYAFGLLAERGVFGSRTHLAPGRLAALGLGGGAFIVLVAGPLLDTSSLFYFAALPTPEAALAVYLAGFPVNCIHGASVAIALFLLANPLLGKLARLRSKYGVLQ</sequence>
<accession>A0A3N0A8J7</accession>
<keyword evidence="1" id="KW-0812">Transmembrane</keyword>
<dbReference type="AlphaFoldDB" id="A0A3N0A8J7"/>
<dbReference type="InterPro" id="IPR009825">
    <property type="entry name" value="ECF_substrate-spec-like"/>
</dbReference>
<dbReference type="RefSeq" id="WP_123186089.1">
    <property type="nucleotide sequence ID" value="NZ_CANSLK010000008.1"/>
</dbReference>
<keyword evidence="1" id="KW-0472">Membrane</keyword>
<dbReference type="EMBL" id="JACHYA010000005">
    <property type="protein sequence ID" value="MBB3171850.1"/>
    <property type="molecule type" value="Genomic_DNA"/>
</dbReference>
<feature type="transmembrane region" description="Helical" evidence="1">
    <location>
        <begin position="32"/>
        <end position="49"/>
    </location>
</feature>
<dbReference type="Proteomes" id="UP000530850">
    <property type="component" value="Unassembled WGS sequence"/>
</dbReference>
<dbReference type="Proteomes" id="UP000309454">
    <property type="component" value="Unassembled WGS sequence"/>
</dbReference>
<dbReference type="EMBL" id="SSTM01000005">
    <property type="protein sequence ID" value="TJW09982.1"/>
    <property type="molecule type" value="Genomic_DNA"/>
</dbReference>
<proteinExistence type="predicted"/>
<protein>
    <submittedName>
        <fullName evidence="3">ECF transporter S component</fullName>
    </submittedName>
    <submittedName>
        <fullName evidence="2">Energy-coupling factor transport system substrate-specific component</fullName>
    </submittedName>
</protein>
<dbReference type="Pfam" id="PF07155">
    <property type="entry name" value="ECF-ribofla_trS"/>
    <property type="match status" value="1"/>
</dbReference>